<dbReference type="InterPro" id="IPR052514">
    <property type="entry name" value="SAM-dependent_MTase"/>
</dbReference>
<organism evidence="2 3">
    <name type="scientific">Roseibium aggregatum</name>
    <dbReference type="NCBI Taxonomy" id="187304"/>
    <lineage>
        <taxon>Bacteria</taxon>
        <taxon>Pseudomonadati</taxon>
        <taxon>Pseudomonadota</taxon>
        <taxon>Alphaproteobacteria</taxon>
        <taxon>Hyphomicrobiales</taxon>
        <taxon>Stappiaceae</taxon>
        <taxon>Roseibium</taxon>
    </lineage>
</organism>
<gene>
    <name evidence="2" type="ORF">LAL4801_02043</name>
</gene>
<sequence>MTARMKDQTSASSLTEAFLEWYIANRHSPDLAELNDYLLNAALSARGYNNLESGETFFVKEILAATAPRLCFDIGANVGRYSLDLLNYTSADVIAFEPLLSTHGELVRNTQAYGDRIVCENVGVGNFDGEGILHFDATNPVLASFSQEVKKVSYVTNGQTVKARVTSLDTYCRVAGITAVDLIKIDTEGFETEVFEGAARVFSEIRPRFIQMEFNWHQMFRSRTLNDFAEMLPEYDVYQLLPNGWTRREPRDPLTNFYQFSNFVFVLNGQGEFLQTADSGV</sequence>
<evidence type="ECO:0000259" key="1">
    <source>
        <dbReference type="Pfam" id="PF05050"/>
    </source>
</evidence>
<dbReference type="SUPFAM" id="SSF53335">
    <property type="entry name" value="S-adenosyl-L-methionine-dependent methyltransferases"/>
    <property type="match status" value="1"/>
</dbReference>
<reference evidence="3" key="1">
    <citation type="submission" date="2015-07" db="EMBL/GenBank/DDBJ databases">
        <authorList>
            <person name="Rodrigo-Torres Lidia"/>
            <person name="Arahal R.David."/>
        </authorList>
    </citation>
    <scope>NUCLEOTIDE SEQUENCE [LARGE SCALE GENOMIC DNA]</scope>
    <source>
        <strain evidence="3">CECT 4801</strain>
    </source>
</reference>
<dbReference type="STRING" id="187304.B0E33_19765"/>
<keyword evidence="3" id="KW-1185">Reference proteome</keyword>
<dbReference type="GO" id="GO:0032259">
    <property type="term" value="P:methylation"/>
    <property type="evidence" value="ECO:0007669"/>
    <property type="project" value="UniProtKB-KW"/>
</dbReference>
<proteinExistence type="predicted"/>
<keyword evidence="2" id="KW-0808">Transferase</keyword>
<dbReference type="AlphaFoldDB" id="A0A0M6Y203"/>
<dbReference type="Gene3D" id="3.40.50.150">
    <property type="entry name" value="Vaccinia Virus protein VP39"/>
    <property type="match status" value="1"/>
</dbReference>
<dbReference type="PANTHER" id="PTHR34203:SF15">
    <property type="entry name" value="SLL1173 PROTEIN"/>
    <property type="match status" value="1"/>
</dbReference>
<dbReference type="NCBIfam" id="TIGR01444">
    <property type="entry name" value="fkbM_fam"/>
    <property type="match status" value="1"/>
</dbReference>
<dbReference type="PANTHER" id="PTHR34203">
    <property type="entry name" value="METHYLTRANSFERASE, FKBM FAMILY PROTEIN"/>
    <property type="match status" value="1"/>
</dbReference>
<dbReference type="InterPro" id="IPR006342">
    <property type="entry name" value="FkbM_mtfrase"/>
</dbReference>
<dbReference type="GO" id="GO:0008168">
    <property type="term" value="F:methyltransferase activity"/>
    <property type="evidence" value="ECO:0007669"/>
    <property type="project" value="UniProtKB-KW"/>
</dbReference>
<dbReference type="EMBL" id="CXST01000001">
    <property type="protein sequence ID" value="CTQ43603.1"/>
    <property type="molecule type" value="Genomic_DNA"/>
</dbReference>
<name>A0A0M6Y203_9HYPH</name>
<dbReference type="Pfam" id="PF05050">
    <property type="entry name" value="Methyltransf_21"/>
    <property type="match status" value="1"/>
</dbReference>
<evidence type="ECO:0000313" key="2">
    <source>
        <dbReference type="EMBL" id="CTQ43603.1"/>
    </source>
</evidence>
<accession>A0A0M6Y203</accession>
<feature type="domain" description="Methyltransferase FkbM" evidence="1">
    <location>
        <begin position="73"/>
        <end position="232"/>
    </location>
</feature>
<keyword evidence="2" id="KW-0489">Methyltransferase</keyword>
<protein>
    <submittedName>
        <fullName evidence="2">Methyltransferase, FkbM family</fullName>
    </submittedName>
</protein>
<evidence type="ECO:0000313" key="3">
    <source>
        <dbReference type="Proteomes" id="UP000048926"/>
    </source>
</evidence>
<dbReference type="InterPro" id="IPR029063">
    <property type="entry name" value="SAM-dependent_MTases_sf"/>
</dbReference>
<dbReference type="Proteomes" id="UP000048926">
    <property type="component" value="Unassembled WGS sequence"/>
</dbReference>